<dbReference type="GeneID" id="27308912"/>
<sequence length="265" mass="30964">MSSIRNAVHRRNHKERSQPHGREKWGLLEKHKDYALRAKDHKEKQKRLKILKEKAALANPDEFSFRMISTRTINGQRIADRGNKALSTDVVRILKTQDVGYVRVMLQKTRREREKLESEIQISTEGRIVPLKTGTENGADELEDEDEDAERRAKKVVFVNSVDEQNEILNFDDEEKDKETSLVSKRLSRSELEKKCQAEIAARRATRKRAQQHEVRKALLEAVRKKEEKLMLAEQELVLQRAKMSNLVGGINKHGLKFRIRERKR</sequence>
<comment type="function">
    <text evidence="1 6">Involved in nucleolar processing of pre-18S ribosomal RNA.</text>
</comment>
<comment type="subcellular location">
    <subcellularLocation>
        <location evidence="2 6">Nucleus</location>
        <location evidence="2 6">Nucleolus</location>
    </subcellularLocation>
</comment>
<dbReference type="PIRSF" id="PIRSF015952">
    <property type="entry name" value="U3snoRNP11"/>
    <property type="match status" value="1"/>
</dbReference>
<evidence type="ECO:0000256" key="5">
    <source>
        <dbReference type="ARBA" id="ARBA00023242"/>
    </source>
</evidence>
<dbReference type="OrthoDB" id="29058at2759"/>
<dbReference type="GO" id="GO:0006364">
    <property type="term" value="P:rRNA processing"/>
    <property type="evidence" value="ECO:0007669"/>
    <property type="project" value="UniProtKB-UniRule"/>
</dbReference>
<evidence type="ECO:0000256" key="2">
    <source>
        <dbReference type="ARBA" id="ARBA00004604"/>
    </source>
</evidence>
<organism evidence="9 10">
    <name type="scientific">Verruconis gallopava</name>
    <dbReference type="NCBI Taxonomy" id="253628"/>
    <lineage>
        <taxon>Eukaryota</taxon>
        <taxon>Fungi</taxon>
        <taxon>Dikarya</taxon>
        <taxon>Ascomycota</taxon>
        <taxon>Pezizomycotina</taxon>
        <taxon>Dothideomycetes</taxon>
        <taxon>Pleosporomycetidae</taxon>
        <taxon>Venturiales</taxon>
        <taxon>Sympoventuriaceae</taxon>
        <taxon>Verruconis</taxon>
    </lineage>
</organism>
<dbReference type="InterPro" id="IPR007144">
    <property type="entry name" value="SSU_processome_Utp11"/>
</dbReference>
<dbReference type="AlphaFoldDB" id="A0A0D2AQV1"/>
<dbReference type="PANTHER" id="PTHR12838:SF0">
    <property type="entry name" value="U3 SMALL NUCLEOLAR RNA-ASSOCIATED PROTEIN 11-RELATED"/>
    <property type="match status" value="1"/>
</dbReference>
<evidence type="ECO:0000256" key="4">
    <source>
        <dbReference type="ARBA" id="ARBA00022552"/>
    </source>
</evidence>
<keyword evidence="4 6" id="KW-0698">rRNA processing</keyword>
<keyword evidence="10" id="KW-1185">Reference proteome</keyword>
<proteinExistence type="inferred from homology"/>
<evidence type="ECO:0000313" key="10">
    <source>
        <dbReference type="Proteomes" id="UP000053259"/>
    </source>
</evidence>
<evidence type="ECO:0000256" key="3">
    <source>
        <dbReference type="ARBA" id="ARBA00008105"/>
    </source>
</evidence>
<evidence type="ECO:0000256" key="7">
    <source>
        <dbReference type="SAM" id="Coils"/>
    </source>
</evidence>
<dbReference type="GO" id="GO:0032040">
    <property type="term" value="C:small-subunit processome"/>
    <property type="evidence" value="ECO:0007669"/>
    <property type="project" value="UniProtKB-UniRule"/>
</dbReference>
<feature type="compositionally biased region" description="Basic and acidic residues" evidence="8">
    <location>
        <begin position="15"/>
        <end position="26"/>
    </location>
</feature>
<feature type="region of interest" description="Disordered" evidence="8">
    <location>
        <begin position="1"/>
        <end position="26"/>
    </location>
</feature>
<dbReference type="HOGENOM" id="CLU_061887_0_1_1"/>
<dbReference type="FunCoup" id="A0A0D2AQV1">
    <property type="interactions" value="702"/>
</dbReference>
<dbReference type="InParanoid" id="A0A0D2AQV1"/>
<gene>
    <name evidence="9" type="ORF">PV09_00939</name>
</gene>
<dbReference type="PANTHER" id="PTHR12838">
    <property type="entry name" value="U3 SMALL NUCLEOLAR RNA-ASSOCIATED PROTEIN 11"/>
    <property type="match status" value="1"/>
</dbReference>
<accession>A0A0D2AQV1</accession>
<dbReference type="RefSeq" id="XP_016218917.1">
    <property type="nucleotide sequence ID" value="XM_016353764.1"/>
</dbReference>
<evidence type="ECO:0000313" key="9">
    <source>
        <dbReference type="EMBL" id="KIW09048.1"/>
    </source>
</evidence>
<comment type="subunit">
    <text evidence="6">Component of the ribosomal small subunit (SSU) processome.</text>
</comment>
<protein>
    <recommendedName>
        <fullName evidence="6">U3 small nucleolar RNA-associated protein 11</fullName>
        <shortName evidence="6">U3 snoRNA-associated protein 11</shortName>
    </recommendedName>
</protein>
<feature type="coiled-coil region" evidence="7">
    <location>
        <begin position="216"/>
        <end position="243"/>
    </location>
</feature>
<dbReference type="Pfam" id="PF03998">
    <property type="entry name" value="Utp11"/>
    <property type="match status" value="1"/>
</dbReference>
<keyword evidence="7" id="KW-0175">Coiled coil</keyword>
<keyword evidence="5 6" id="KW-0539">Nucleus</keyword>
<name>A0A0D2AQV1_9PEZI</name>
<dbReference type="Proteomes" id="UP000053259">
    <property type="component" value="Unassembled WGS sequence"/>
</dbReference>
<evidence type="ECO:0000256" key="1">
    <source>
        <dbReference type="ARBA" id="ARBA00004099"/>
    </source>
</evidence>
<evidence type="ECO:0000256" key="8">
    <source>
        <dbReference type="SAM" id="MobiDB-lite"/>
    </source>
</evidence>
<dbReference type="EMBL" id="KN847530">
    <property type="protein sequence ID" value="KIW09048.1"/>
    <property type="molecule type" value="Genomic_DNA"/>
</dbReference>
<comment type="similarity">
    <text evidence="3 6">Belongs to the UTP11 family.</text>
</comment>
<feature type="coiled-coil region" evidence="7">
    <location>
        <begin position="106"/>
        <end position="152"/>
    </location>
</feature>
<reference evidence="9 10" key="1">
    <citation type="submission" date="2015-01" db="EMBL/GenBank/DDBJ databases">
        <title>The Genome Sequence of Ochroconis gallopava CBS43764.</title>
        <authorList>
            <consortium name="The Broad Institute Genomics Platform"/>
            <person name="Cuomo C."/>
            <person name="de Hoog S."/>
            <person name="Gorbushina A."/>
            <person name="Stielow B."/>
            <person name="Teixiera M."/>
            <person name="Abouelleil A."/>
            <person name="Chapman S.B."/>
            <person name="Priest M."/>
            <person name="Young S.K."/>
            <person name="Wortman J."/>
            <person name="Nusbaum C."/>
            <person name="Birren B."/>
        </authorList>
    </citation>
    <scope>NUCLEOTIDE SEQUENCE [LARGE SCALE GENOMIC DNA]</scope>
    <source>
        <strain evidence="9 10">CBS 43764</strain>
    </source>
</reference>
<dbReference type="VEuPathDB" id="FungiDB:PV09_00939"/>
<dbReference type="STRING" id="253628.A0A0D2AQV1"/>
<evidence type="ECO:0000256" key="6">
    <source>
        <dbReference type="PIRNR" id="PIRNR015952"/>
    </source>
</evidence>